<feature type="compositionally biased region" description="Low complexity" evidence="8">
    <location>
        <begin position="328"/>
        <end position="342"/>
    </location>
</feature>
<dbReference type="GO" id="GO:0043022">
    <property type="term" value="F:ribosome binding"/>
    <property type="evidence" value="ECO:0007669"/>
    <property type="project" value="InterPro"/>
</dbReference>
<feature type="domain" description="Letm1 RBD" evidence="9">
    <location>
        <begin position="177"/>
        <end position="386"/>
    </location>
</feature>
<reference evidence="10 11" key="1">
    <citation type="journal article" date="2013" name="Genome Biol.">
        <title>Genome of Acanthamoeba castellanii highlights extensive lateral gene transfer and early evolution of tyrosine kinase signaling.</title>
        <authorList>
            <person name="Clarke M."/>
            <person name="Lohan A.J."/>
            <person name="Liu B."/>
            <person name="Lagkouvardos I."/>
            <person name="Roy S."/>
            <person name="Zafar N."/>
            <person name="Bertelli C."/>
            <person name="Schilde C."/>
            <person name="Kianianmomeni A."/>
            <person name="Burglin T.R."/>
            <person name="Frech C."/>
            <person name="Turcotte B."/>
            <person name="Kopec K.O."/>
            <person name="Synnott J.M."/>
            <person name="Choo C."/>
            <person name="Paponov I."/>
            <person name="Finkler A."/>
            <person name="Soon Heng Tan C."/>
            <person name="Hutchins A.P."/>
            <person name="Weinmeier T."/>
            <person name="Rattei T."/>
            <person name="Chu J.S."/>
            <person name="Gimenez G."/>
            <person name="Irimia M."/>
            <person name="Rigden D.J."/>
            <person name="Fitzpatrick D.A."/>
            <person name="Lorenzo-Morales J."/>
            <person name="Bateman A."/>
            <person name="Chiu C.H."/>
            <person name="Tang P."/>
            <person name="Hegemann P."/>
            <person name="Fromm H."/>
            <person name="Raoult D."/>
            <person name="Greub G."/>
            <person name="Miranda-Saavedra D."/>
            <person name="Chen N."/>
            <person name="Nash P."/>
            <person name="Ginger M.L."/>
            <person name="Horn M."/>
            <person name="Schaap P."/>
            <person name="Caler L."/>
            <person name="Loftus B."/>
        </authorList>
    </citation>
    <scope>NUCLEOTIDE SEQUENCE [LARGE SCALE GENOMIC DNA]</scope>
    <source>
        <strain evidence="10 11">Neff</strain>
    </source>
</reference>
<dbReference type="KEGG" id="acan:ACA1_071160"/>
<sequence length="386" mass="42923">MRKCPTTTTTTALGLRFARRSPSSGLLTARRLFPSSGAYRSQLRPAAVAGWRGMSTTGHGPAAPDTKDEQQPLGATTTPPPAIAPEAEAAPAAVAAAPKWQTLMAKAKELARGIKDGTVELYRNVKHTRRLRAVVRERGIDALTRREIRLMNRTREDLKALVPFLILEIVLPEATPFVVMLFPGILPSPYQRLIPQQKRKERERKRTVEALEQMRSELHALGGQRPINFTDSSLDDLVASLQRDESGLREKLEVASLPDGMVEAMTRYTSVWSRFRTQNGLRSSLQRKLDALRKDDELIAKEGGIDSLSEEEKEEAYYERRIGLAATSPASPAATVEPSSAVGPTDPDRERHLREWLHLSAAIRDCREQHRATVPDTSLLLLALRH</sequence>
<evidence type="ECO:0000256" key="4">
    <source>
        <dbReference type="ARBA" id="ARBA00022989"/>
    </source>
</evidence>
<organism evidence="10 11">
    <name type="scientific">Acanthamoeba castellanii (strain ATCC 30010 / Neff)</name>
    <dbReference type="NCBI Taxonomy" id="1257118"/>
    <lineage>
        <taxon>Eukaryota</taxon>
        <taxon>Amoebozoa</taxon>
        <taxon>Discosea</taxon>
        <taxon>Longamoebia</taxon>
        <taxon>Centramoebida</taxon>
        <taxon>Acanthamoebidae</taxon>
        <taxon>Acanthamoeba</taxon>
    </lineage>
</organism>
<keyword evidence="11" id="KW-1185">Reference proteome</keyword>
<dbReference type="VEuPathDB" id="AmoebaDB:ACA1_071160"/>
<evidence type="ECO:0000256" key="2">
    <source>
        <dbReference type="ARBA" id="ARBA00022692"/>
    </source>
</evidence>
<dbReference type="GO" id="GO:0030003">
    <property type="term" value="P:intracellular monoatomic cation homeostasis"/>
    <property type="evidence" value="ECO:0007669"/>
    <property type="project" value="TreeGrafter"/>
</dbReference>
<dbReference type="OrthoDB" id="73691at2759"/>
<dbReference type="InterPro" id="IPR033122">
    <property type="entry name" value="LETM1-like_RBD"/>
</dbReference>
<evidence type="ECO:0000256" key="3">
    <source>
        <dbReference type="ARBA" id="ARBA00022792"/>
    </source>
</evidence>
<keyword evidence="5 7" id="KW-0496">Mitochondrion</keyword>
<feature type="region of interest" description="Disordered" evidence="8">
    <location>
        <begin position="328"/>
        <end position="348"/>
    </location>
</feature>
<name>L8HE82_ACACF</name>
<dbReference type="InterPro" id="IPR044202">
    <property type="entry name" value="LETM1/MDM38-like"/>
</dbReference>
<keyword evidence="6" id="KW-0472">Membrane</keyword>
<dbReference type="GeneID" id="14924475"/>
<proteinExistence type="predicted"/>
<evidence type="ECO:0000313" key="10">
    <source>
        <dbReference type="EMBL" id="ELR23495.1"/>
    </source>
</evidence>
<dbReference type="Proteomes" id="UP000011083">
    <property type="component" value="Unassembled WGS sequence"/>
</dbReference>
<evidence type="ECO:0000256" key="1">
    <source>
        <dbReference type="ARBA" id="ARBA00004434"/>
    </source>
</evidence>
<dbReference type="PANTHER" id="PTHR14009:SF1">
    <property type="entry name" value="MITOCHONDRIAL PROTON_CALCIUM EXCHANGER PROTEIN"/>
    <property type="match status" value="1"/>
</dbReference>
<keyword evidence="3" id="KW-0999">Mitochondrion inner membrane</keyword>
<evidence type="ECO:0000256" key="8">
    <source>
        <dbReference type="SAM" id="MobiDB-lite"/>
    </source>
</evidence>
<evidence type="ECO:0000256" key="7">
    <source>
        <dbReference type="PROSITE-ProRule" id="PRU01094"/>
    </source>
</evidence>
<dbReference type="Pfam" id="PF07766">
    <property type="entry name" value="LETM1_RBD"/>
    <property type="match status" value="1"/>
</dbReference>
<keyword evidence="4" id="KW-1133">Transmembrane helix</keyword>
<dbReference type="EMBL" id="KB007857">
    <property type="protein sequence ID" value="ELR23495.1"/>
    <property type="molecule type" value="Genomic_DNA"/>
</dbReference>
<dbReference type="GO" id="GO:0005743">
    <property type="term" value="C:mitochondrial inner membrane"/>
    <property type="evidence" value="ECO:0007669"/>
    <property type="project" value="UniProtKB-SubCell"/>
</dbReference>
<dbReference type="PROSITE" id="PS51758">
    <property type="entry name" value="LETM1_RBD"/>
    <property type="match status" value="1"/>
</dbReference>
<protein>
    <submittedName>
        <fullName evidence="10">LETM1 family protein</fullName>
    </submittedName>
</protein>
<evidence type="ECO:0000256" key="6">
    <source>
        <dbReference type="ARBA" id="ARBA00023136"/>
    </source>
</evidence>
<dbReference type="RefSeq" id="XP_004353023.1">
    <property type="nucleotide sequence ID" value="XM_004352971.1"/>
</dbReference>
<dbReference type="AlphaFoldDB" id="L8HE82"/>
<feature type="region of interest" description="Disordered" evidence="8">
    <location>
        <begin position="52"/>
        <end position="83"/>
    </location>
</feature>
<dbReference type="PANTHER" id="PTHR14009">
    <property type="entry name" value="LEUCINE ZIPPER-EF-HAND CONTAINING TRANSMEMBRANE PROTEIN"/>
    <property type="match status" value="1"/>
</dbReference>
<evidence type="ECO:0000256" key="5">
    <source>
        <dbReference type="ARBA" id="ARBA00023128"/>
    </source>
</evidence>
<accession>L8HE82</accession>
<keyword evidence="2" id="KW-0812">Transmembrane</keyword>
<gene>
    <name evidence="10" type="ORF">ACA1_071160</name>
</gene>
<comment type="subcellular location">
    <subcellularLocation>
        <location evidence="1">Mitochondrion inner membrane</location>
        <topology evidence="1">Single-pass membrane protein</topology>
    </subcellularLocation>
</comment>
<evidence type="ECO:0000313" key="11">
    <source>
        <dbReference type="Proteomes" id="UP000011083"/>
    </source>
</evidence>
<evidence type="ECO:0000259" key="9">
    <source>
        <dbReference type="PROSITE" id="PS51758"/>
    </source>
</evidence>